<evidence type="ECO:0000256" key="3">
    <source>
        <dbReference type="ARBA" id="ARBA00060902"/>
    </source>
</evidence>
<evidence type="ECO:0000313" key="5">
    <source>
        <dbReference type="EMBL" id="KAF2899002.1"/>
    </source>
</evidence>
<organism evidence="5 6">
    <name type="scientific">Ignelater luminosus</name>
    <name type="common">Cucubano</name>
    <name type="synonym">Pyrophorus luminosus</name>
    <dbReference type="NCBI Taxonomy" id="2038154"/>
    <lineage>
        <taxon>Eukaryota</taxon>
        <taxon>Metazoa</taxon>
        <taxon>Ecdysozoa</taxon>
        <taxon>Arthropoda</taxon>
        <taxon>Hexapoda</taxon>
        <taxon>Insecta</taxon>
        <taxon>Pterygota</taxon>
        <taxon>Neoptera</taxon>
        <taxon>Endopterygota</taxon>
        <taxon>Coleoptera</taxon>
        <taxon>Polyphaga</taxon>
        <taxon>Elateriformia</taxon>
        <taxon>Elateroidea</taxon>
        <taxon>Elateridae</taxon>
        <taxon>Agrypninae</taxon>
        <taxon>Pyrophorini</taxon>
        <taxon>Ignelater</taxon>
    </lineage>
</organism>
<protein>
    <recommendedName>
        <fullName evidence="7">Protein takeout</fullName>
    </recommendedName>
</protein>
<feature type="chain" id="PRO_5035435160" description="Protein takeout" evidence="4">
    <location>
        <begin position="22"/>
        <end position="249"/>
    </location>
</feature>
<reference evidence="5" key="1">
    <citation type="submission" date="2019-08" db="EMBL/GenBank/DDBJ databases">
        <title>The genome of the North American firefly Photinus pyralis.</title>
        <authorList>
            <consortium name="Photinus pyralis genome working group"/>
            <person name="Fallon T.R."/>
            <person name="Sander Lower S.E."/>
            <person name="Weng J.-K."/>
        </authorList>
    </citation>
    <scope>NUCLEOTIDE SEQUENCE</scope>
    <source>
        <strain evidence="5">TRF0915ILg1</strain>
        <tissue evidence="5">Whole body</tissue>
    </source>
</reference>
<dbReference type="InterPro" id="IPR010562">
    <property type="entry name" value="Haemolymph_juvenile_hormone-bd"/>
</dbReference>
<keyword evidence="2" id="KW-0090">Biological rhythms</keyword>
<gene>
    <name evidence="5" type="ORF">ILUMI_07169</name>
</gene>
<dbReference type="GO" id="GO:0007623">
    <property type="term" value="P:circadian rhythm"/>
    <property type="evidence" value="ECO:0007669"/>
    <property type="project" value="UniProtKB-ARBA"/>
</dbReference>
<dbReference type="EMBL" id="VTPC01003131">
    <property type="protein sequence ID" value="KAF2899002.1"/>
    <property type="molecule type" value="Genomic_DNA"/>
</dbReference>
<dbReference type="PANTHER" id="PTHR11008:SF31">
    <property type="entry name" value="PROTEIN TAKEOUT-LIKE PROTEIN"/>
    <property type="match status" value="1"/>
</dbReference>
<evidence type="ECO:0000256" key="4">
    <source>
        <dbReference type="SAM" id="SignalP"/>
    </source>
</evidence>
<comment type="caution">
    <text evidence="5">The sequence shown here is derived from an EMBL/GenBank/DDBJ whole genome shotgun (WGS) entry which is preliminary data.</text>
</comment>
<accession>A0A8K0D9T1</accession>
<evidence type="ECO:0000256" key="1">
    <source>
        <dbReference type="ARBA" id="ARBA00022729"/>
    </source>
</evidence>
<evidence type="ECO:0000313" key="6">
    <source>
        <dbReference type="Proteomes" id="UP000801492"/>
    </source>
</evidence>
<dbReference type="Proteomes" id="UP000801492">
    <property type="component" value="Unassembled WGS sequence"/>
</dbReference>
<dbReference type="InterPro" id="IPR038606">
    <property type="entry name" value="To_sf"/>
</dbReference>
<dbReference type="Gene3D" id="3.15.10.30">
    <property type="entry name" value="Haemolymph juvenile hormone binding protein"/>
    <property type="match status" value="1"/>
</dbReference>
<evidence type="ECO:0008006" key="7">
    <source>
        <dbReference type="Google" id="ProtNLM"/>
    </source>
</evidence>
<dbReference type="OrthoDB" id="8189372at2759"/>
<evidence type="ECO:0000256" key="2">
    <source>
        <dbReference type="ARBA" id="ARBA00023108"/>
    </source>
</evidence>
<proteinExistence type="inferred from homology"/>
<keyword evidence="1 4" id="KW-0732">Signal</keyword>
<name>A0A8K0D9T1_IGNLU</name>
<comment type="similarity">
    <text evidence="3">Belongs to the TO family.</text>
</comment>
<dbReference type="GO" id="GO:0005615">
    <property type="term" value="C:extracellular space"/>
    <property type="evidence" value="ECO:0007669"/>
    <property type="project" value="TreeGrafter"/>
</dbReference>
<dbReference type="PANTHER" id="PTHR11008">
    <property type="entry name" value="PROTEIN TAKEOUT-LIKE PROTEIN"/>
    <property type="match status" value="1"/>
</dbReference>
<dbReference type="Pfam" id="PF06585">
    <property type="entry name" value="JHBP"/>
    <property type="match status" value="1"/>
</dbReference>
<dbReference type="AlphaFoldDB" id="A0A8K0D9T1"/>
<dbReference type="FunFam" id="3.15.10.30:FF:000001">
    <property type="entry name" value="Takeout-like protein 1"/>
    <property type="match status" value="1"/>
</dbReference>
<feature type="signal peptide" evidence="4">
    <location>
        <begin position="1"/>
        <end position="21"/>
    </location>
</feature>
<keyword evidence="6" id="KW-1185">Reference proteome</keyword>
<sequence>MFSYKAVICVVIFGSIQVIAAQNPFYYLKQCHKADPQVNTCLQKSANTLIAYMKRGIPELELSEPEPIVIDEIGIALGNGPNGYRATFRNINAYGISNMTITAVRSDLDTHQFQFTLYIPHISARAKYVSTGILLLVQASGGGDYWGEYDGVRAKVYIRAKPNFIDGRTYLSLQQLKMDFSVKNIRMGVENVHNGNAVLQAALNLFINTNAQDLLKEMKPDLKKKLMSILTKFVEHLYERIPYDSWIIE</sequence>
<dbReference type="SMART" id="SM00700">
    <property type="entry name" value="JHBP"/>
    <property type="match status" value="1"/>
</dbReference>